<name>D8TYT3_VOLCA</name>
<dbReference type="InterPro" id="IPR051941">
    <property type="entry name" value="BG_Antigen-Binding_Lectin"/>
</dbReference>
<dbReference type="RefSeq" id="XP_002951556.1">
    <property type="nucleotide sequence ID" value="XM_002951510.1"/>
</dbReference>
<proteinExistence type="predicted"/>
<dbReference type="AlphaFoldDB" id="D8TYT3"/>
<protein>
    <recommendedName>
        <fullName evidence="4">Fucolectin tachylectin-4 pentraxin-1 domain-containing protein</fullName>
    </recommendedName>
</protein>
<feature type="region of interest" description="Disordered" evidence="1">
    <location>
        <begin position="43"/>
        <end position="70"/>
    </location>
</feature>
<gene>
    <name evidence="2" type="ORF">VOLCADRAFT_92173</name>
</gene>
<dbReference type="GeneID" id="9615722"/>
<organism evidence="3">
    <name type="scientific">Volvox carteri f. nagariensis</name>
    <dbReference type="NCBI Taxonomy" id="3068"/>
    <lineage>
        <taxon>Eukaryota</taxon>
        <taxon>Viridiplantae</taxon>
        <taxon>Chlorophyta</taxon>
        <taxon>core chlorophytes</taxon>
        <taxon>Chlorophyceae</taxon>
        <taxon>CS clade</taxon>
        <taxon>Chlamydomonadales</taxon>
        <taxon>Volvocaceae</taxon>
        <taxon>Volvox</taxon>
    </lineage>
</organism>
<dbReference type="Proteomes" id="UP000001058">
    <property type="component" value="Unassembled WGS sequence"/>
</dbReference>
<dbReference type="InParanoid" id="D8TYT3"/>
<dbReference type="PANTHER" id="PTHR45713">
    <property type="entry name" value="FTP DOMAIN-CONTAINING PROTEIN"/>
    <property type="match status" value="1"/>
</dbReference>
<evidence type="ECO:0000256" key="1">
    <source>
        <dbReference type="SAM" id="MobiDB-lite"/>
    </source>
</evidence>
<dbReference type="Pfam" id="PF22633">
    <property type="entry name" value="F5_F8_type_C_2"/>
    <property type="match status" value="1"/>
</dbReference>
<dbReference type="PANTHER" id="PTHR45713:SF6">
    <property type="entry name" value="F5_8 TYPE C DOMAIN-CONTAINING PROTEIN"/>
    <property type="match status" value="1"/>
</dbReference>
<evidence type="ECO:0000313" key="3">
    <source>
        <dbReference type="Proteomes" id="UP000001058"/>
    </source>
</evidence>
<keyword evidence="3" id="KW-1185">Reference proteome</keyword>
<sequence>MMRHPPLLVVQQNRDSLRLYMLLCLMAASRVAQVVAAVSVDGGAQGAMEPPRPPPSTSHWSLPSFPSPPRPPGTSIHNIAIGRNAYASSELSIDYTAANAVDGIVPPIGGNSSTFISANATGQWLCIDFGVLVTISSIILYIRRDCCGSELANAEIRFGGAPVYPWDSSNMEENYLLDNMPAGAASTTGGIIPFLADPPRTGRYLTVQNKNVNTMMSSAVHLAVAELQVYGTIAGDSATLSASDGGGGGTAAGYKPPLPRTIELSANGKHTWPRFVGLAAGLGAALLGVIACTAARSLPGGRGTVGTTRKQPEVASWVQEPPPAVNRPPGDVIIALAALSAKEWWISGLGALGRSFTALVILGRVWDGVGPNHPIL</sequence>
<dbReference type="Gene3D" id="2.60.120.260">
    <property type="entry name" value="Galactose-binding domain-like"/>
    <property type="match status" value="1"/>
</dbReference>
<reference evidence="2 3" key="1">
    <citation type="journal article" date="2010" name="Science">
        <title>Genomic analysis of organismal complexity in the multicellular green alga Volvox carteri.</title>
        <authorList>
            <person name="Prochnik S.E."/>
            <person name="Umen J."/>
            <person name="Nedelcu A.M."/>
            <person name="Hallmann A."/>
            <person name="Miller S.M."/>
            <person name="Nishii I."/>
            <person name="Ferris P."/>
            <person name="Kuo A."/>
            <person name="Mitros T."/>
            <person name="Fritz-Laylin L.K."/>
            <person name="Hellsten U."/>
            <person name="Chapman J."/>
            <person name="Simakov O."/>
            <person name="Rensing S.A."/>
            <person name="Terry A."/>
            <person name="Pangilinan J."/>
            <person name="Kapitonov V."/>
            <person name="Jurka J."/>
            <person name="Salamov A."/>
            <person name="Shapiro H."/>
            <person name="Schmutz J."/>
            <person name="Grimwood J."/>
            <person name="Lindquist E."/>
            <person name="Lucas S."/>
            <person name="Grigoriev I.V."/>
            <person name="Schmitt R."/>
            <person name="Kirk D."/>
            <person name="Rokhsar D.S."/>
        </authorList>
    </citation>
    <scope>NUCLEOTIDE SEQUENCE [LARGE SCALE GENOMIC DNA]</scope>
    <source>
        <strain evidence="3">f. Nagariensis / Eve</strain>
    </source>
</reference>
<dbReference type="OrthoDB" id="547680at2759"/>
<evidence type="ECO:0000313" key="2">
    <source>
        <dbReference type="EMBL" id="EFJ47367.1"/>
    </source>
</evidence>
<dbReference type="EMBL" id="GL378345">
    <property type="protein sequence ID" value="EFJ47367.1"/>
    <property type="molecule type" value="Genomic_DNA"/>
</dbReference>
<accession>D8TYT3</accession>
<evidence type="ECO:0008006" key="4">
    <source>
        <dbReference type="Google" id="ProtNLM"/>
    </source>
</evidence>
<dbReference type="KEGG" id="vcn:VOLCADRAFT_92173"/>
<dbReference type="InterPro" id="IPR008979">
    <property type="entry name" value="Galactose-bd-like_sf"/>
</dbReference>
<dbReference type="SUPFAM" id="SSF49785">
    <property type="entry name" value="Galactose-binding domain-like"/>
    <property type="match status" value="1"/>
</dbReference>